<dbReference type="PANTHER" id="PTHR23080">
    <property type="entry name" value="THAP DOMAIN PROTEIN"/>
    <property type="match status" value="1"/>
</dbReference>
<reference evidence="4 5" key="1">
    <citation type="submission" date="2016-03" db="EMBL/GenBank/DDBJ databases">
        <title>EvidentialGene: Evidence-directed Construction of Genes on Genomes.</title>
        <authorList>
            <person name="Gilbert D.G."/>
            <person name="Choi J.-H."/>
            <person name="Mockaitis K."/>
            <person name="Colbourne J."/>
            <person name="Pfrender M."/>
        </authorList>
    </citation>
    <scope>NUCLEOTIDE SEQUENCE [LARGE SCALE GENOMIC DNA]</scope>
    <source>
        <strain evidence="4 5">Xinb3</strain>
        <tissue evidence="4">Complete organism</tissue>
    </source>
</reference>
<feature type="non-terminal residue" evidence="4">
    <location>
        <position position="1"/>
    </location>
</feature>
<name>A0A164JIE8_9CRUS</name>
<proteinExistence type="predicted"/>
<accession>A0A164JIE8</accession>
<protein>
    <recommendedName>
        <fullName evidence="3">DDE Tnp4 domain-containing protein</fullName>
    </recommendedName>
</protein>
<comment type="cofactor">
    <cofactor evidence="1">
        <name>a divalent metal cation</name>
        <dbReference type="ChEBI" id="CHEBI:60240"/>
    </cofactor>
</comment>
<dbReference type="STRING" id="35525.A0A164JIE8"/>
<keyword evidence="5" id="KW-1185">Reference proteome</keyword>
<sequence>FCGRVSDKHVVIESNILDKLQHGELILADRGFPLEEVVATRGAKFKVPAFMKDKKQLSEQETEETRRIANVRIHVDRVIGAIRTRFKILKGPKNINFLKNVEVDKSFVDKIVKVCCIFSNLLPSVVPLD</sequence>
<dbReference type="InterPro" id="IPR027806">
    <property type="entry name" value="HARBI1_dom"/>
</dbReference>
<dbReference type="Proteomes" id="UP000076858">
    <property type="component" value="Unassembled WGS sequence"/>
</dbReference>
<comment type="caution">
    <text evidence="4">The sequence shown here is derived from an EMBL/GenBank/DDBJ whole genome shotgun (WGS) entry which is preliminary data.</text>
</comment>
<evidence type="ECO:0000313" key="5">
    <source>
        <dbReference type="Proteomes" id="UP000076858"/>
    </source>
</evidence>
<evidence type="ECO:0000256" key="1">
    <source>
        <dbReference type="ARBA" id="ARBA00001968"/>
    </source>
</evidence>
<dbReference type="EMBL" id="LRGB01004532">
    <property type="protein sequence ID" value="KZS02380.1"/>
    <property type="molecule type" value="Genomic_DNA"/>
</dbReference>
<dbReference type="Pfam" id="PF13359">
    <property type="entry name" value="DDE_Tnp_4"/>
    <property type="match status" value="1"/>
</dbReference>
<organism evidence="4 5">
    <name type="scientific">Daphnia magna</name>
    <dbReference type="NCBI Taxonomy" id="35525"/>
    <lineage>
        <taxon>Eukaryota</taxon>
        <taxon>Metazoa</taxon>
        <taxon>Ecdysozoa</taxon>
        <taxon>Arthropoda</taxon>
        <taxon>Crustacea</taxon>
        <taxon>Branchiopoda</taxon>
        <taxon>Diplostraca</taxon>
        <taxon>Cladocera</taxon>
        <taxon>Anomopoda</taxon>
        <taxon>Daphniidae</taxon>
        <taxon>Daphnia</taxon>
    </lineage>
</organism>
<dbReference type="GO" id="GO:0046872">
    <property type="term" value="F:metal ion binding"/>
    <property type="evidence" value="ECO:0007669"/>
    <property type="project" value="UniProtKB-KW"/>
</dbReference>
<dbReference type="PANTHER" id="PTHR23080:SF143">
    <property type="entry name" value="SI:DKEY-56D12.4"/>
    <property type="match status" value="1"/>
</dbReference>
<evidence type="ECO:0000313" key="4">
    <source>
        <dbReference type="EMBL" id="KZS02380.1"/>
    </source>
</evidence>
<keyword evidence="2" id="KW-0479">Metal-binding</keyword>
<gene>
    <name evidence="4" type="ORF">APZ42_000601</name>
</gene>
<feature type="domain" description="DDE Tnp4" evidence="3">
    <location>
        <begin position="2"/>
        <end position="120"/>
    </location>
</feature>
<dbReference type="AlphaFoldDB" id="A0A164JIE8"/>
<evidence type="ECO:0000259" key="3">
    <source>
        <dbReference type="Pfam" id="PF13359"/>
    </source>
</evidence>
<dbReference type="OrthoDB" id="6375458at2759"/>
<evidence type="ECO:0000256" key="2">
    <source>
        <dbReference type="ARBA" id="ARBA00022723"/>
    </source>
</evidence>